<dbReference type="Proteomes" id="UP001152562">
    <property type="component" value="Unassembled WGS sequence"/>
</dbReference>
<dbReference type="AlphaFoldDB" id="A0A9P0XGR9"/>
<reference evidence="1" key="1">
    <citation type="submission" date="2022-05" db="EMBL/GenBank/DDBJ databases">
        <authorList>
            <person name="Okamura Y."/>
        </authorList>
    </citation>
    <scope>NUCLEOTIDE SEQUENCE</scope>
</reference>
<dbReference type="EMBL" id="CALOZG010000040">
    <property type="protein sequence ID" value="CAH4034264.1"/>
    <property type="molecule type" value="Genomic_DNA"/>
</dbReference>
<evidence type="ECO:0000313" key="2">
    <source>
        <dbReference type="Proteomes" id="UP001152562"/>
    </source>
</evidence>
<name>A0A9P0XGR9_PIEBR</name>
<evidence type="ECO:0000313" key="1">
    <source>
        <dbReference type="EMBL" id="CAH4034264.1"/>
    </source>
</evidence>
<evidence type="ECO:0008006" key="3">
    <source>
        <dbReference type="Google" id="ProtNLM"/>
    </source>
</evidence>
<sequence>MLIYSHDNIITILESGLLFREDSIEVEQEAPCSEIAWGHAGGAAGGWLTKGERNGALIAIAACVMLAPPRNFNKMTLAKLASLALIPVAIRATHRSHCRGTLRQLVAVMRDYMSLVRRATACCREYAALHAQLGSVTSAIESTHAMLYQQQRELLLLMSRASSALLGNVPWLRGDVAVECDTENLMKLHHAFLVVQSTLLKYIALAHHIPSQALKLYKNHNERIYWIHNVLIENLTREFKDNFESLERMYRLLKNYGTKDNVLKKPGSAIKETWFYSEIHTDVARTSLELKLALNKCNDLDMFLDSCASNKQDLDLDALNKDIDSIIDDVTKCLRTVQSSQIRLKRLQNNFKEEHTVEEDEEHVEEAIFKIEDKEPEIRDEVFYLVRTDDDDALPSVADFVTGPGKKEKETTKIVLNELKRKLVGREDLMRERERQALAKTMPQLRNVPEFPRQIDILQFVDRKGFLSKIKRVERKKLKLKKTKNKKRKQKYRLIISRYTNESEILNFYEANAKLNIKSRLLTIHKDKKGFIITKWVKKEIKDDNSSILSDLSDVESETGNASVTLANYKVNKQDLNISSSDSDFDLDNNQLLNDIRRYRAVRKKNFPAKRASIDMDESMKPIEYRFGTGMAMASVLQKNNARVVMAEEVFVGNGEVSDDSGHDDDA</sequence>
<accession>A0A9P0XGR9</accession>
<organism evidence="1 2">
    <name type="scientific">Pieris brassicae</name>
    <name type="common">White butterfly</name>
    <name type="synonym">Large white butterfly</name>
    <dbReference type="NCBI Taxonomy" id="7116"/>
    <lineage>
        <taxon>Eukaryota</taxon>
        <taxon>Metazoa</taxon>
        <taxon>Ecdysozoa</taxon>
        <taxon>Arthropoda</taxon>
        <taxon>Hexapoda</taxon>
        <taxon>Insecta</taxon>
        <taxon>Pterygota</taxon>
        <taxon>Neoptera</taxon>
        <taxon>Endopterygota</taxon>
        <taxon>Lepidoptera</taxon>
        <taxon>Glossata</taxon>
        <taxon>Ditrysia</taxon>
        <taxon>Papilionoidea</taxon>
        <taxon>Pieridae</taxon>
        <taxon>Pierinae</taxon>
        <taxon>Pieris</taxon>
    </lineage>
</organism>
<keyword evidence="2" id="KW-1185">Reference proteome</keyword>
<comment type="caution">
    <text evidence="1">The sequence shown here is derived from an EMBL/GenBank/DDBJ whole genome shotgun (WGS) entry which is preliminary data.</text>
</comment>
<gene>
    <name evidence="1" type="ORF">PIBRA_LOCUS10467</name>
</gene>
<proteinExistence type="predicted"/>
<protein>
    <recommendedName>
        <fullName evidence="3">Vezatin</fullName>
    </recommendedName>
</protein>